<reference evidence="2 3" key="1">
    <citation type="journal article" date="2023" name="Plants (Basel)">
        <title>Bridging the Gap: Combining Genomics and Transcriptomics Approaches to Understand Stylosanthes scabra, an Orphan Legume from the Brazilian Caatinga.</title>
        <authorList>
            <person name="Ferreira-Neto J.R.C."/>
            <person name="da Silva M.D."/>
            <person name="Binneck E."/>
            <person name="de Melo N.F."/>
            <person name="da Silva R.H."/>
            <person name="de Melo A.L.T.M."/>
            <person name="Pandolfi V."/>
            <person name="Bustamante F.O."/>
            <person name="Brasileiro-Vidal A.C."/>
            <person name="Benko-Iseppon A.M."/>
        </authorList>
    </citation>
    <scope>NUCLEOTIDE SEQUENCE [LARGE SCALE GENOMIC DNA]</scope>
    <source>
        <tissue evidence="2">Leaves</tissue>
    </source>
</reference>
<evidence type="ECO:0000256" key="1">
    <source>
        <dbReference type="SAM" id="MobiDB-lite"/>
    </source>
</evidence>
<accession>A0ABU6ZG93</accession>
<gene>
    <name evidence="2" type="ORF">PIB30_049623</name>
</gene>
<feature type="region of interest" description="Disordered" evidence="1">
    <location>
        <begin position="1"/>
        <end position="37"/>
    </location>
</feature>
<sequence>MTKSFKDAAAEKAKEENRGKARMVESKEDEDTNELASSASEEWKEAWELSVNLHKLGREPTLYVSSPTLYVSFSIKKQNLGVTPRYMWESHVVRGDLKLNILKPRIVILIQDLLSINYTH</sequence>
<comment type="caution">
    <text evidence="2">The sequence shown here is derived from an EMBL/GenBank/DDBJ whole genome shotgun (WGS) entry which is preliminary data.</text>
</comment>
<keyword evidence="3" id="KW-1185">Reference proteome</keyword>
<organism evidence="2 3">
    <name type="scientific">Stylosanthes scabra</name>
    <dbReference type="NCBI Taxonomy" id="79078"/>
    <lineage>
        <taxon>Eukaryota</taxon>
        <taxon>Viridiplantae</taxon>
        <taxon>Streptophyta</taxon>
        <taxon>Embryophyta</taxon>
        <taxon>Tracheophyta</taxon>
        <taxon>Spermatophyta</taxon>
        <taxon>Magnoliopsida</taxon>
        <taxon>eudicotyledons</taxon>
        <taxon>Gunneridae</taxon>
        <taxon>Pentapetalae</taxon>
        <taxon>rosids</taxon>
        <taxon>fabids</taxon>
        <taxon>Fabales</taxon>
        <taxon>Fabaceae</taxon>
        <taxon>Papilionoideae</taxon>
        <taxon>50 kb inversion clade</taxon>
        <taxon>dalbergioids sensu lato</taxon>
        <taxon>Dalbergieae</taxon>
        <taxon>Pterocarpus clade</taxon>
        <taxon>Stylosanthes</taxon>
    </lineage>
</organism>
<feature type="compositionally biased region" description="Basic and acidic residues" evidence="1">
    <location>
        <begin position="1"/>
        <end position="26"/>
    </location>
</feature>
<evidence type="ECO:0000313" key="2">
    <source>
        <dbReference type="EMBL" id="MED6220937.1"/>
    </source>
</evidence>
<name>A0ABU6ZG93_9FABA</name>
<proteinExistence type="predicted"/>
<dbReference type="Proteomes" id="UP001341840">
    <property type="component" value="Unassembled WGS sequence"/>
</dbReference>
<evidence type="ECO:0000313" key="3">
    <source>
        <dbReference type="Proteomes" id="UP001341840"/>
    </source>
</evidence>
<protein>
    <submittedName>
        <fullName evidence="2">Uncharacterized protein</fullName>
    </submittedName>
</protein>
<dbReference type="EMBL" id="JASCZI010272195">
    <property type="protein sequence ID" value="MED6220937.1"/>
    <property type="molecule type" value="Genomic_DNA"/>
</dbReference>